<dbReference type="GO" id="GO:0005847">
    <property type="term" value="C:mRNA cleavage and polyadenylation specificity factor complex"/>
    <property type="evidence" value="ECO:0007669"/>
    <property type="project" value="InterPro"/>
</dbReference>
<dbReference type="EMBL" id="ML121559">
    <property type="protein sequence ID" value="RPB21411.1"/>
    <property type="molecule type" value="Genomic_DNA"/>
</dbReference>
<dbReference type="GO" id="GO:0003723">
    <property type="term" value="F:RNA binding"/>
    <property type="evidence" value="ECO:0007669"/>
    <property type="project" value="UniProtKB-KW"/>
</dbReference>
<keyword evidence="5" id="KW-1185">Reference proteome</keyword>
<accession>A0A3N4LL76</accession>
<feature type="compositionally biased region" description="Polar residues" evidence="2">
    <location>
        <begin position="8"/>
        <end position="24"/>
    </location>
</feature>
<feature type="domain" description="Zn-dependent metallo-hydrolase RNA specificity" evidence="3">
    <location>
        <begin position="33"/>
        <end position="76"/>
    </location>
</feature>
<evidence type="ECO:0000256" key="1">
    <source>
        <dbReference type="RuleBase" id="RU365006"/>
    </source>
</evidence>
<gene>
    <name evidence="4" type="ORF">L211DRAFT_432400</name>
</gene>
<dbReference type="PANTHER" id="PTHR45922:SF1">
    <property type="entry name" value="CLEAVAGE AND POLYADENYLATION SPECIFICITY FACTOR SUBUNIT 2"/>
    <property type="match status" value="1"/>
</dbReference>
<dbReference type="InParanoid" id="A0A3N4LL76"/>
<keyword evidence="1" id="KW-0539">Nucleus</keyword>
<comment type="similarity">
    <text evidence="1">Belongs to the metallo-beta-lactamase superfamily. RNA-metabolizing metallo-beta-lactamase-like family. CPSF2/YSH1 subfamily.</text>
</comment>
<dbReference type="Proteomes" id="UP000267821">
    <property type="component" value="Unassembled WGS sequence"/>
</dbReference>
<dbReference type="InterPro" id="IPR036866">
    <property type="entry name" value="RibonucZ/Hydroxyglut_hydro"/>
</dbReference>
<dbReference type="GO" id="GO:0006397">
    <property type="term" value="P:mRNA processing"/>
    <property type="evidence" value="ECO:0007669"/>
    <property type="project" value="UniProtKB-KW"/>
</dbReference>
<keyword evidence="1" id="KW-0694">RNA-binding</keyword>
<evidence type="ECO:0000313" key="5">
    <source>
        <dbReference type="Proteomes" id="UP000267821"/>
    </source>
</evidence>
<feature type="region of interest" description="Disordered" evidence="2">
    <location>
        <begin position="1"/>
        <end position="24"/>
    </location>
</feature>
<sequence length="119" mass="13274">MMKKKLNSHSSATPQKSHQRKWSLQQSGPEYCYIDFSGLYDRRSLHMLLPLINPRKLILVSGTKSQIENMARECKELAGSGDGAMVKFGVKGTDVFTPRTGEKVNASVDMNAWTVRLGS</sequence>
<dbReference type="SUPFAM" id="SSF56281">
    <property type="entry name" value="Metallo-hydrolase/oxidoreductase"/>
    <property type="match status" value="1"/>
</dbReference>
<organism evidence="4 5">
    <name type="scientific">Terfezia boudieri ATCC MYA-4762</name>
    <dbReference type="NCBI Taxonomy" id="1051890"/>
    <lineage>
        <taxon>Eukaryota</taxon>
        <taxon>Fungi</taxon>
        <taxon>Dikarya</taxon>
        <taxon>Ascomycota</taxon>
        <taxon>Pezizomycotina</taxon>
        <taxon>Pezizomycetes</taxon>
        <taxon>Pezizales</taxon>
        <taxon>Pezizaceae</taxon>
        <taxon>Terfezia</taxon>
    </lineage>
</organism>
<name>A0A3N4LL76_9PEZI</name>
<proteinExistence type="inferred from homology"/>
<dbReference type="InterPro" id="IPR027075">
    <property type="entry name" value="CPSF2"/>
</dbReference>
<dbReference type="PANTHER" id="PTHR45922">
    <property type="entry name" value="CLEAVAGE AND POLYADENYLATION SPECIFICITY FACTOR SUBUNIT 2"/>
    <property type="match status" value="1"/>
</dbReference>
<dbReference type="OrthoDB" id="5421241at2759"/>
<evidence type="ECO:0000313" key="4">
    <source>
        <dbReference type="EMBL" id="RPB21411.1"/>
    </source>
</evidence>
<dbReference type="STRING" id="1051890.A0A3N4LL76"/>
<evidence type="ECO:0000256" key="2">
    <source>
        <dbReference type="SAM" id="MobiDB-lite"/>
    </source>
</evidence>
<reference evidence="4 5" key="1">
    <citation type="journal article" date="2018" name="Nat. Ecol. Evol.">
        <title>Pezizomycetes genomes reveal the molecular basis of ectomycorrhizal truffle lifestyle.</title>
        <authorList>
            <person name="Murat C."/>
            <person name="Payen T."/>
            <person name="Noel B."/>
            <person name="Kuo A."/>
            <person name="Morin E."/>
            <person name="Chen J."/>
            <person name="Kohler A."/>
            <person name="Krizsan K."/>
            <person name="Balestrini R."/>
            <person name="Da Silva C."/>
            <person name="Montanini B."/>
            <person name="Hainaut M."/>
            <person name="Levati E."/>
            <person name="Barry K.W."/>
            <person name="Belfiori B."/>
            <person name="Cichocki N."/>
            <person name="Clum A."/>
            <person name="Dockter R.B."/>
            <person name="Fauchery L."/>
            <person name="Guy J."/>
            <person name="Iotti M."/>
            <person name="Le Tacon F."/>
            <person name="Lindquist E.A."/>
            <person name="Lipzen A."/>
            <person name="Malagnac F."/>
            <person name="Mello A."/>
            <person name="Molinier V."/>
            <person name="Miyauchi S."/>
            <person name="Poulain J."/>
            <person name="Riccioni C."/>
            <person name="Rubini A."/>
            <person name="Sitrit Y."/>
            <person name="Splivallo R."/>
            <person name="Traeger S."/>
            <person name="Wang M."/>
            <person name="Zifcakova L."/>
            <person name="Wipf D."/>
            <person name="Zambonelli A."/>
            <person name="Paolocci F."/>
            <person name="Nowrousian M."/>
            <person name="Ottonello S."/>
            <person name="Baldrian P."/>
            <person name="Spatafora J.W."/>
            <person name="Henrissat B."/>
            <person name="Nagy L.G."/>
            <person name="Aury J.M."/>
            <person name="Wincker P."/>
            <person name="Grigoriev I.V."/>
            <person name="Bonfante P."/>
            <person name="Martin F.M."/>
        </authorList>
    </citation>
    <scope>NUCLEOTIDE SEQUENCE [LARGE SCALE GENOMIC DNA]</scope>
    <source>
        <strain evidence="4 5">ATCC MYA-4762</strain>
    </source>
</reference>
<dbReference type="AlphaFoldDB" id="A0A3N4LL76"/>
<keyword evidence="1" id="KW-0507">mRNA processing</keyword>
<evidence type="ECO:0000259" key="3">
    <source>
        <dbReference type="Pfam" id="PF07521"/>
    </source>
</evidence>
<comment type="subcellular location">
    <subcellularLocation>
        <location evidence="1">Nucleus</location>
    </subcellularLocation>
</comment>
<dbReference type="Pfam" id="PF07521">
    <property type="entry name" value="RMMBL"/>
    <property type="match status" value="1"/>
</dbReference>
<protein>
    <recommendedName>
        <fullName evidence="1">Cleavage and polyadenylation specificity factor subunit 2</fullName>
    </recommendedName>
    <alternativeName>
        <fullName evidence="1">Cleavage and polyadenylation specificity factor 100 kDa subunit</fullName>
    </alternativeName>
</protein>
<dbReference type="InterPro" id="IPR011108">
    <property type="entry name" value="RMMBL"/>
</dbReference>